<name>A0A1E1L678_9HELO</name>
<feature type="compositionally biased region" description="Acidic residues" evidence="2">
    <location>
        <begin position="1013"/>
        <end position="1029"/>
    </location>
</feature>
<accession>A0A1E1L678</accession>
<evidence type="ECO:0000259" key="3">
    <source>
        <dbReference type="Pfam" id="PF05183"/>
    </source>
</evidence>
<dbReference type="GO" id="GO:0003723">
    <property type="term" value="F:RNA binding"/>
    <property type="evidence" value="ECO:0007669"/>
    <property type="project" value="UniProtKB-KW"/>
</dbReference>
<dbReference type="InterPro" id="IPR035979">
    <property type="entry name" value="RBD_domain_sf"/>
</dbReference>
<dbReference type="Pfam" id="PF25358">
    <property type="entry name" value="PH_fung_RdRP"/>
    <property type="match status" value="1"/>
</dbReference>
<dbReference type="CDD" id="cd00590">
    <property type="entry name" value="RRM_SF"/>
    <property type="match status" value="1"/>
</dbReference>
<feature type="region of interest" description="Disordered" evidence="2">
    <location>
        <begin position="999"/>
        <end position="1030"/>
    </location>
</feature>
<dbReference type="InterPro" id="IPR007855">
    <property type="entry name" value="RDRP"/>
</dbReference>
<dbReference type="GO" id="GO:0031380">
    <property type="term" value="C:nuclear RNA-directed RNA polymerase complex"/>
    <property type="evidence" value="ECO:0007669"/>
    <property type="project" value="TreeGrafter"/>
</dbReference>
<dbReference type="EMBL" id="FJUX01000082">
    <property type="protein sequence ID" value="CZT06096.1"/>
    <property type="molecule type" value="Genomic_DNA"/>
</dbReference>
<dbReference type="OrthoDB" id="6513042at2759"/>
<dbReference type="PANTHER" id="PTHR23079:SF17">
    <property type="entry name" value="RNA-DEPENDENT RNA POLYMERASE"/>
    <property type="match status" value="1"/>
</dbReference>
<protein>
    <recommendedName>
        <fullName evidence="1">RNA-dependent RNA polymerase</fullName>
        <ecNumber evidence="1">2.7.7.48</ecNumber>
    </recommendedName>
</protein>
<keyword evidence="1 5" id="KW-0696">RNA-directed RNA polymerase</keyword>
<dbReference type="EC" id="2.7.7.48" evidence="1"/>
<dbReference type="Pfam" id="PF05183">
    <property type="entry name" value="RdRP"/>
    <property type="match status" value="1"/>
</dbReference>
<keyword evidence="1" id="KW-0548">Nucleotidyltransferase</keyword>
<dbReference type="PANTHER" id="PTHR23079">
    <property type="entry name" value="RNA-DEPENDENT RNA POLYMERASE"/>
    <property type="match status" value="1"/>
</dbReference>
<keyword evidence="1" id="KW-0808">Transferase</keyword>
<comment type="catalytic activity">
    <reaction evidence="1">
        <text>RNA(n) + a ribonucleoside 5'-triphosphate = RNA(n+1) + diphosphate</text>
        <dbReference type="Rhea" id="RHEA:21248"/>
        <dbReference type="Rhea" id="RHEA-COMP:14527"/>
        <dbReference type="Rhea" id="RHEA-COMP:17342"/>
        <dbReference type="ChEBI" id="CHEBI:33019"/>
        <dbReference type="ChEBI" id="CHEBI:61557"/>
        <dbReference type="ChEBI" id="CHEBI:140395"/>
        <dbReference type="EC" id="2.7.7.48"/>
    </reaction>
</comment>
<evidence type="ECO:0000313" key="6">
    <source>
        <dbReference type="Proteomes" id="UP000178912"/>
    </source>
</evidence>
<reference evidence="6" key="1">
    <citation type="submission" date="2016-03" db="EMBL/GenBank/DDBJ databases">
        <authorList>
            <person name="Guldener U."/>
        </authorList>
    </citation>
    <scope>NUCLEOTIDE SEQUENCE [LARGE SCALE GENOMIC DNA]</scope>
    <source>
        <strain evidence="6">04CH-RAC-A.6.1</strain>
    </source>
</reference>
<feature type="domain" description="RdRP-like PH" evidence="4">
    <location>
        <begin position="155"/>
        <end position="328"/>
    </location>
</feature>
<dbReference type="InterPro" id="IPR057503">
    <property type="entry name" value="PH_RdRP"/>
</dbReference>
<proteinExistence type="inferred from homology"/>
<gene>
    <name evidence="5" type="ORF">RAG0_11926</name>
</gene>
<evidence type="ECO:0000256" key="2">
    <source>
        <dbReference type="SAM" id="MobiDB-lite"/>
    </source>
</evidence>
<dbReference type="Proteomes" id="UP000178912">
    <property type="component" value="Unassembled WGS sequence"/>
</dbReference>
<dbReference type="GO" id="GO:0003968">
    <property type="term" value="F:RNA-directed RNA polymerase activity"/>
    <property type="evidence" value="ECO:0007669"/>
    <property type="project" value="UniProtKB-KW"/>
</dbReference>
<keyword evidence="6" id="KW-1185">Reference proteome</keyword>
<dbReference type="Gene3D" id="3.30.70.330">
    <property type="match status" value="1"/>
</dbReference>
<organism evidence="5 6">
    <name type="scientific">Rhynchosporium agropyri</name>
    <dbReference type="NCBI Taxonomy" id="914238"/>
    <lineage>
        <taxon>Eukaryota</taxon>
        <taxon>Fungi</taxon>
        <taxon>Dikarya</taxon>
        <taxon>Ascomycota</taxon>
        <taxon>Pezizomycotina</taxon>
        <taxon>Leotiomycetes</taxon>
        <taxon>Helotiales</taxon>
        <taxon>Ploettnerulaceae</taxon>
        <taxon>Rhynchosporium</taxon>
    </lineage>
</organism>
<sequence>MDVHVRNVPPQATENHFGSFLKGHFKSLLIRSVHVNKPRDKTFAFLTFLHVDEAELFLRHYGQTKNQTQYNAAQFNVSRYSAIQRSYHQSQPKVTSVNLVFLGQPIYCQKSSKEANPYLLRVLAKEEKDRQTKVTKLTKVDQHIHYKPQVLPAFFAAASVSCGVWSYIRSNLLFEPQVSWELAGTLKFGEHSTILTLDLGLRIDFLHFATLCIAAEEGSTPSFIFSMREAPRFFERIVSDPLAEMMAQLGMQTPNNSPQNRRAGPERHRLPCMDGKHAKVAGSCFVYRVALQPVTVGRDDVAARMQSLRLSKSLPRIIHRRTDAIRPQQTFEQGVKMLEAVLSSNSTSIPFPLAFQILKLALDGYLPPLTVLKMIPDIQDMVRRTPIPICVKSIRKLFNQLSYAGPDSEATEFELEELLQYLKDNEEQCQREDAAVDKDLKGSENIAIIHRVKITPSSIRLCGPEVEANNRVLRKYPNHHEYFIRVQFSDEDGQQVRFSPRVSNQRIFHGRFKNILRNGITIAGREYSFLGSSHSSLRAQSCWFMAPFVFEGSLLYDRIMIQELGNFSAIQSPAKCAARIGQVFSDTRTAVAIDHDLVIEVPDVERNGRTFSDGVGTISVAMMQRIWDALPKAKRIKPNLFQIRYRGAKGMISLDTRLPGDCMLLRPSMIKFDGSTWPDIEICEAAYRPLTMYLNRQFIKILEDLGVEDHFFLNLQAQEVQRLRSITESPINASTFLKRQSIGISLHLPWLINELAYLGLDFRRDGFLRDVLEMTLLVELRLLKHKTRIPVDKGWHLHGIMDETGFLEEGQVYCSATIDGVPMALIKKNLVITRAPTLHPGDVQLADGVIPPRGSPLSELTNCIVFSSKGARDLPSQLSGGDLDGDRYYVMWDDNCAPKQTFQPADYSRLPPIDINRAVTKDDMTDFFIQFMETDQLGRIAVLHRVMADQEPTGTLHMDCLKLAEMHSTAVDFSKTGIPVDMSLLPRYNKWRPDFEAPGPHVKIEKQGGLSLEEIDDPDTDDPADEDDDFSKHRYYESSKVLGKLYRAIDEREIFEHIKRRSLNPDISSEATVIDSVWDHVRTKCALFQYSHHLEWARDIRAMYEETMLDIMINHSEHTLHAVSELEAFIGNILGRTGAQSKNQRELSTTMKERFDEHSAFIVNCIVKDGTEWSEESLERSMACLCVSLEKKDVYKRWENLLSFRYLAAGVCLREVERVPGL</sequence>
<feature type="domain" description="RDRP core" evidence="3">
    <location>
        <begin position="454"/>
        <end position="1049"/>
    </location>
</feature>
<evidence type="ECO:0000256" key="1">
    <source>
        <dbReference type="RuleBase" id="RU363098"/>
    </source>
</evidence>
<dbReference type="InterPro" id="IPR012677">
    <property type="entry name" value="Nucleotide-bd_a/b_plait_sf"/>
</dbReference>
<comment type="similarity">
    <text evidence="1">Belongs to the RdRP family.</text>
</comment>
<dbReference type="SUPFAM" id="SSF54928">
    <property type="entry name" value="RNA-binding domain, RBD"/>
    <property type="match status" value="1"/>
</dbReference>
<dbReference type="GO" id="GO:0030422">
    <property type="term" value="P:siRNA processing"/>
    <property type="evidence" value="ECO:0007669"/>
    <property type="project" value="TreeGrafter"/>
</dbReference>
<evidence type="ECO:0000259" key="4">
    <source>
        <dbReference type="Pfam" id="PF25358"/>
    </source>
</evidence>
<evidence type="ECO:0000313" key="5">
    <source>
        <dbReference type="EMBL" id="CZT06096.1"/>
    </source>
</evidence>
<dbReference type="AlphaFoldDB" id="A0A1E1L678"/>
<dbReference type="InterPro" id="IPR057596">
    <property type="entry name" value="RDRP_core"/>
</dbReference>
<keyword evidence="1" id="KW-0694">RNA-binding</keyword>